<accession>A0A255DHW9</accession>
<evidence type="ECO:0000313" key="2">
    <source>
        <dbReference type="Proteomes" id="UP000216063"/>
    </source>
</evidence>
<reference evidence="1 2" key="1">
    <citation type="submission" date="2017-07" db="EMBL/GenBank/DDBJ databases">
        <title>The new phylogeny of genus Mycobacterium.</title>
        <authorList>
            <person name="Tortoli E."/>
            <person name="Trovato A."/>
            <person name="Cirillo D.M."/>
        </authorList>
    </citation>
    <scope>NUCLEOTIDE SEQUENCE [LARGE SCALE GENOMIC DNA]</scope>
    <source>
        <strain evidence="1 2">ATCC 33027</strain>
    </source>
</reference>
<dbReference type="RefSeq" id="WP_094483211.1">
    <property type="nucleotide sequence ID" value="NZ_JACKSC010000324.1"/>
</dbReference>
<comment type="caution">
    <text evidence="1">The sequence shown here is derived from an EMBL/GenBank/DDBJ whole genome shotgun (WGS) entry which is preliminary data.</text>
</comment>
<dbReference type="InterPro" id="IPR044918">
    <property type="entry name" value="DUF3349_helical"/>
</dbReference>
<protein>
    <submittedName>
        <fullName evidence="1">Uncharacterized protein</fullName>
    </submittedName>
</protein>
<evidence type="ECO:0000313" key="1">
    <source>
        <dbReference type="EMBL" id="OYN76542.1"/>
    </source>
</evidence>
<keyword evidence="2" id="KW-1185">Reference proteome</keyword>
<dbReference type="InterPro" id="IPR021784">
    <property type="entry name" value="DUF3349"/>
</dbReference>
<sequence length="92" mass="9703">MFRSPIVAHVAKALGLRSSAGAQPRCLSEDDAAAVAYGLTRSSAGAINGIDIRVQISMITGELPTPSEVRRVKHLLTAADWLVADQFDSPEG</sequence>
<dbReference type="Gene3D" id="1.10.150.430">
    <property type="entry name" value="DUF3349, helical bundle"/>
    <property type="match status" value="1"/>
</dbReference>
<gene>
    <name evidence="1" type="ORF">CG716_21900</name>
</gene>
<dbReference type="Proteomes" id="UP000216063">
    <property type="component" value="Unassembled WGS sequence"/>
</dbReference>
<organism evidence="1 2">
    <name type="scientific">Mycolicibacterium sphagni</name>
    <dbReference type="NCBI Taxonomy" id="1786"/>
    <lineage>
        <taxon>Bacteria</taxon>
        <taxon>Bacillati</taxon>
        <taxon>Actinomycetota</taxon>
        <taxon>Actinomycetes</taxon>
        <taxon>Mycobacteriales</taxon>
        <taxon>Mycobacteriaceae</taxon>
        <taxon>Mycolicibacterium</taxon>
    </lineage>
</organism>
<name>A0A255DHW9_9MYCO</name>
<dbReference type="OrthoDB" id="4350726at2"/>
<dbReference type="AlphaFoldDB" id="A0A255DHW9"/>
<proteinExistence type="predicted"/>
<dbReference type="EMBL" id="NOZR01000021">
    <property type="protein sequence ID" value="OYN76542.1"/>
    <property type="molecule type" value="Genomic_DNA"/>
</dbReference>
<dbReference type="Pfam" id="PF11829">
    <property type="entry name" value="DUF3349"/>
    <property type="match status" value="1"/>
</dbReference>